<feature type="binding site" evidence="13">
    <location>
        <position position="191"/>
    </location>
    <ligand>
        <name>sn-glycerol 3-phosphate</name>
        <dbReference type="ChEBI" id="CHEBI:57597"/>
    </ligand>
</feature>
<feature type="binding site" evidence="13">
    <location>
        <position position="13"/>
    </location>
    <ligand>
        <name>NADPH</name>
        <dbReference type="ChEBI" id="CHEBI:57783"/>
    </ligand>
</feature>
<dbReference type="PIRSF" id="PIRSF000114">
    <property type="entry name" value="Glycerol-3-P_dh"/>
    <property type="match status" value="1"/>
</dbReference>
<dbReference type="Gene3D" id="3.40.50.720">
    <property type="entry name" value="NAD(P)-binding Rossmann-like Domain"/>
    <property type="match status" value="1"/>
</dbReference>
<dbReference type="Proteomes" id="UP000282106">
    <property type="component" value="Unassembled WGS sequence"/>
</dbReference>
<evidence type="ECO:0000256" key="11">
    <source>
        <dbReference type="ARBA" id="ARBA00069372"/>
    </source>
</evidence>
<keyword evidence="21" id="KW-1185">Reference proteome</keyword>
<feature type="binding site" evidence="13">
    <location>
        <position position="12"/>
    </location>
    <ligand>
        <name>NADPH</name>
        <dbReference type="ChEBI" id="CHEBI:57783"/>
    </ligand>
</feature>
<proteinExistence type="inferred from homology"/>
<evidence type="ECO:0000256" key="14">
    <source>
        <dbReference type="PIRSR" id="PIRSR000114-1"/>
    </source>
</evidence>
<dbReference type="GO" id="GO:0051287">
    <property type="term" value="F:NAD binding"/>
    <property type="evidence" value="ECO:0007669"/>
    <property type="project" value="InterPro"/>
</dbReference>
<dbReference type="AlphaFoldDB" id="A0A3N0V238"/>
<dbReference type="SUPFAM" id="SSF51735">
    <property type="entry name" value="NAD(P)-binding Rossmann-fold domains"/>
    <property type="match status" value="1"/>
</dbReference>
<dbReference type="HAMAP" id="MF_00394">
    <property type="entry name" value="NAD_Glyc3P_dehydrog"/>
    <property type="match status" value="1"/>
</dbReference>
<keyword evidence="13" id="KW-0547">Nucleotide-binding</keyword>
<evidence type="ECO:0000256" key="9">
    <source>
        <dbReference type="ARBA" id="ARBA00052716"/>
    </source>
</evidence>
<dbReference type="EC" id="1.1.1.94" evidence="10 13"/>
<dbReference type="InterPro" id="IPR006168">
    <property type="entry name" value="G3P_DH_NAD-dep"/>
</dbReference>
<evidence type="ECO:0000259" key="18">
    <source>
        <dbReference type="Pfam" id="PF01210"/>
    </source>
</evidence>
<comment type="similarity">
    <text evidence="1 13 17">Belongs to the NAD-dependent glycerol-3-phosphate dehydrogenase family.</text>
</comment>
<evidence type="ECO:0000259" key="19">
    <source>
        <dbReference type="Pfam" id="PF07479"/>
    </source>
</evidence>
<keyword evidence="6 13" id="KW-0443">Lipid metabolism</keyword>
<evidence type="ECO:0000313" key="20">
    <source>
        <dbReference type="EMBL" id="ROH86662.1"/>
    </source>
</evidence>
<dbReference type="GO" id="GO:0005829">
    <property type="term" value="C:cytosol"/>
    <property type="evidence" value="ECO:0007669"/>
    <property type="project" value="TreeGrafter"/>
</dbReference>
<evidence type="ECO:0000256" key="7">
    <source>
        <dbReference type="ARBA" id="ARBA00023209"/>
    </source>
</evidence>
<evidence type="ECO:0000256" key="15">
    <source>
        <dbReference type="PIRSR" id="PIRSR000114-2"/>
    </source>
</evidence>
<feature type="binding site" evidence="13">
    <location>
        <position position="50"/>
    </location>
    <ligand>
        <name>NADPH</name>
        <dbReference type="ChEBI" id="CHEBI:57783"/>
    </ligand>
</feature>
<dbReference type="PANTHER" id="PTHR11728:SF1">
    <property type="entry name" value="GLYCEROL-3-PHOSPHATE DEHYDROGENASE [NAD(+)] 2, CHLOROPLASTIC"/>
    <property type="match status" value="1"/>
</dbReference>
<evidence type="ECO:0000256" key="4">
    <source>
        <dbReference type="ARBA" id="ARBA00023002"/>
    </source>
</evidence>
<dbReference type="InParanoid" id="A0A3N0V238"/>
<feature type="binding site" evidence="13">
    <location>
        <position position="279"/>
    </location>
    <ligand>
        <name>NADPH</name>
        <dbReference type="ChEBI" id="CHEBI:57783"/>
    </ligand>
</feature>
<comment type="pathway">
    <text evidence="13">Membrane lipid metabolism; glycerophospholipid metabolism.</text>
</comment>
<reference evidence="20 21" key="1">
    <citation type="submission" date="2018-10" db="EMBL/GenBank/DDBJ databases">
        <authorList>
            <person name="Chen W.-M."/>
        </authorList>
    </citation>
    <scope>NUCLEOTIDE SEQUENCE [LARGE SCALE GENOMIC DNA]</scope>
    <source>
        <strain evidence="20 21">THS-13</strain>
    </source>
</reference>
<evidence type="ECO:0000256" key="13">
    <source>
        <dbReference type="HAMAP-Rule" id="MF_00394"/>
    </source>
</evidence>
<dbReference type="GO" id="GO:0046474">
    <property type="term" value="P:glycerophospholipid biosynthetic process"/>
    <property type="evidence" value="ECO:0007669"/>
    <property type="project" value="TreeGrafter"/>
</dbReference>
<dbReference type="FunFam" id="1.10.1040.10:FF:000001">
    <property type="entry name" value="Glycerol-3-phosphate dehydrogenase [NAD(P)+]"/>
    <property type="match status" value="1"/>
</dbReference>
<dbReference type="InterPro" id="IPR006109">
    <property type="entry name" value="G3P_DH_NAD-dep_C"/>
</dbReference>
<dbReference type="PANTHER" id="PTHR11728">
    <property type="entry name" value="GLYCEROL-3-PHOSPHATE DEHYDROGENASE"/>
    <property type="match status" value="1"/>
</dbReference>
<evidence type="ECO:0000256" key="10">
    <source>
        <dbReference type="ARBA" id="ARBA00066687"/>
    </source>
</evidence>
<keyword evidence="5 13" id="KW-0520">NAD</keyword>
<dbReference type="GO" id="GO:0046167">
    <property type="term" value="P:glycerol-3-phosphate biosynthetic process"/>
    <property type="evidence" value="ECO:0007669"/>
    <property type="project" value="UniProtKB-UniRule"/>
</dbReference>
<name>A0A3N0V238_9GAMM</name>
<feature type="binding site" evidence="13">
    <location>
        <position position="107"/>
    </location>
    <ligand>
        <name>NADPH</name>
        <dbReference type="ChEBI" id="CHEBI:57783"/>
    </ligand>
</feature>
<keyword evidence="13" id="KW-0963">Cytoplasm</keyword>
<dbReference type="NCBIfam" id="NF000940">
    <property type="entry name" value="PRK00094.1-2"/>
    <property type="match status" value="1"/>
</dbReference>
<feature type="binding site" evidence="15">
    <location>
        <position position="107"/>
    </location>
    <ligand>
        <name>substrate</name>
    </ligand>
</feature>
<evidence type="ECO:0000313" key="21">
    <source>
        <dbReference type="Proteomes" id="UP000282106"/>
    </source>
</evidence>
<dbReference type="GO" id="GO:0046168">
    <property type="term" value="P:glycerol-3-phosphate catabolic process"/>
    <property type="evidence" value="ECO:0007669"/>
    <property type="project" value="InterPro"/>
</dbReference>
<keyword evidence="8 13" id="KW-1208">Phospholipid metabolism</keyword>
<dbReference type="Gene3D" id="1.10.1040.10">
    <property type="entry name" value="N-(1-d-carboxylethyl)-l-norvaline Dehydrogenase, domain 2"/>
    <property type="match status" value="1"/>
</dbReference>
<comment type="caution">
    <text evidence="20">The sequence shown here is derived from an EMBL/GenBank/DDBJ whole genome shotgun (WGS) entry which is preliminary data.</text>
</comment>
<keyword evidence="3 13" id="KW-0521">NADP</keyword>
<dbReference type="UniPathway" id="UPA00940"/>
<feature type="binding site" evidence="13">
    <location>
        <position position="255"/>
    </location>
    <ligand>
        <name>sn-glycerol 3-phosphate</name>
        <dbReference type="ChEBI" id="CHEBI:57597"/>
    </ligand>
</feature>
<feature type="binding site" evidence="13">
    <location>
        <position position="281"/>
    </location>
    <ligand>
        <name>NADPH</name>
        <dbReference type="ChEBI" id="CHEBI:57783"/>
    </ligand>
</feature>
<feature type="binding site" evidence="13">
    <location>
        <position position="256"/>
    </location>
    <ligand>
        <name>sn-glycerol 3-phosphate</name>
        <dbReference type="ChEBI" id="CHEBI:57597"/>
    </ligand>
</feature>
<feature type="binding site" evidence="13">
    <location>
        <position position="255"/>
    </location>
    <ligand>
        <name>NADPH</name>
        <dbReference type="ChEBI" id="CHEBI:57783"/>
    </ligand>
</feature>
<dbReference type="Pfam" id="PF07479">
    <property type="entry name" value="NAD_Gly3P_dh_C"/>
    <property type="match status" value="1"/>
</dbReference>
<dbReference type="GO" id="GO:0005975">
    <property type="term" value="P:carbohydrate metabolic process"/>
    <property type="evidence" value="ECO:0007669"/>
    <property type="project" value="InterPro"/>
</dbReference>
<evidence type="ECO:0000256" key="17">
    <source>
        <dbReference type="RuleBase" id="RU000437"/>
    </source>
</evidence>
<sequence>MQARLAVLGAGSFGTALAIHLARRGHPTLLWGRSHGSMAVMESARENADYLPGLPFPAKLRALSDLPYTVAESEDLLIATPSSALASTVRAVAPLLRPGQGIVCACKGLEPGSARMAHEVIAEGLPDSHPVAILSGPTFAKELAMGLPTAVVIASSDKAYAEKIAHEFHGDGFRAYPSDDVIGVEIGGAAKNVMAIGVGIADGLGLGANTRAGFIARSLSELMRLGVAAGAKPETFMGLAGLGDLVLTCTDNQSRNRRFGLLLAEGKTPAEAAATIGQVVEGAKAAAEVLRLADRLGVDTPITREIAKVISGEIKPVEAVSTLAQRPLRSEQH</sequence>
<feature type="binding site" evidence="16">
    <location>
        <position position="255"/>
    </location>
    <ligand>
        <name>NAD(+)</name>
        <dbReference type="ChEBI" id="CHEBI:57540"/>
    </ligand>
</feature>
<dbReference type="PRINTS" id="PR00077">
    <property type="entry name" value="GPDHDRGNASE"/>
</dbReference>
<evidence type="ECO:0000256" key="5">
    <source>
        <dbReference type="ARBA" id="ARBA00023027"/>
    </source>
</evidence>
<feature type="active site" description="Proton acceptor" evidence="13 14">
    <location>
        <position position="191"/>
    </location>
</feature>
<feature type="binding site" evidence="13">
    <location>
        <position position="244"/>
    </location>
    <ligand>
        <name>sn-glycerol 3-phosphate</name>
        <dbReference type="ChEBI" id="CHEBI:57597"/>
    </ligand>
</feature>
<evidence type="ECO:0000256" key="1">
    <source>
        <dbReference type="ARBA" id="ARBA00011009"/>
    </source>
</evidence>
<feature type="binding site" evidence="13">
    <location>
        <position position="107"/>
    </location>
    <ligand>
        <name>sn-glycerol 3-phosphate</name>
        <dbReference type="ChEBI" id="CHEBI:57597"/>
    </ligand>
</feature>
<organism evidence="20 21">
    <name type="scientific">Stagnimonas aquatica</name>
    <dbReference type="NCBI Taxonomy" id="2689987"/>
    <lineage>
        <taxon>Bacteria</taxon>
        <taxon>Pseudomonadati</taxon>
        <taxon>Pseudomonadota</taxon>
        <taxon>Gammaproteobacteria</taxon>
        <taxon>Nevskiales</taxon>
        <taxon>Nevskiaceae</taxon>
        <taxon>Stagnimonas</taxon>
    </lineage>
</organism>
<feature type="binding site" evidence="15">
    <location>
        <begin position="255"/>
        <end position="256"/>
    </location>
    <ligand>
        <name>substrate</name>
    </ligand>
</feature>
<dbReference type="GO" id="GO:0141152">
    <property type="term" value="F:glycerol-3-phosphate dehydrogenase (NAD+) activity"/>
    <property type="evidence" value="ECO:0007669"/>
    <property type="project" value="RHEA"/>
</dbReference>
<feature type="binding site" evidence="13">
    <location>
        <position position="138"/>
    </location>
    <ligand>
        <name>sn-glycerol 3-phosphate</name>
        <dbReference type="ChEBI" id="CHEBI:57597"/>
    </ligand>
</feature>
<dbReference type="EMBL" id="RJVO01000008">
    <property type="protein sequence ID" value="ROH86662.1"/>
    <property type="molecule type" value="Genomic_DNA"/>
</dbReference>
<accession>A0A3N0V238</accession>
<dbReference type="PROSITE" id="PS00957">
    <property type="entry name" value="NAD_G3PDH"/>
    <property type="match status" value="1"/>
</dbReference>
<comment type="function">
    <text evidence="13">Catalyzes the reduction of the glycolytic intermediate dihydroxyacetone phosphate (DHAP) to sn-glycerol 3-phosphate (G3P), the key precursor for phospholipid synthesis.</text>
</comment>
<gene>
    <name evidence="13" type="primary">gpsA</name>
    <name evidence="20" type="ORF">ED208_14540</name>
</gene>
<comment type="catalytic activity">
    <reaction evidence="13">
        <text>sn-glycerol 3-phosphate + NAD(+) = dihydroxyacetone phosphate + NADH + H(+)</text>
        <dbReference type="Rhea" id="RHEA:11092"/>
        <dbReference type="ChEBI" id="CHEBI:15378"/>
        <dbReference type="ChEBI" id="CHEBI:57540"/>
        <dbReference type="ChEBI" id="CHEBI:57597"/>
        <dbReference type="ChEBI" id="CHEBI:57642"/>
        <dbReference type="ChEBI" id="CHEBI:57945"/>
        <dbReference type="EC" id="1.1.1.94"/>
    </reaction>
</comment>
<dbReference type="InterPro" id="IPR008927">
    <property type="entry name" value="6-PGluconate_DH-like_C_sf"/>
</dbReference>
<dbReference type="InterPro" id="IPR036291">
    <property type="entry name" value="NAD(P)-bd_dom_sf"/>
</dbReference>
<evidence type="ECO:0000256" key="2">
    <source>
        <dbReference type="ARBA" id="ARBA00022516"/>
    </source>
</evidence>
<feature type="domain" description="Glycerol-3-phosphate dehydrogenase NAD-dependent C-terminal" evidence="19">
    <location>
        <begin position="180"/>
        <end position="320"/>
    </location>
</feature>
<evidence type="ECO:0000256" key="6">
    <source>
        <dbReference type="ARBA" id="ARBA00023098"/>
    </source>
</evidence>
<protein>
    <recommendedName>
        <fullName evidence="11 13">Glycerol-3-phosphate dehydrogenase [NAD(P)+]</fullName>
        <ecNumber evidence="10 13">1.1.1.94</ecNumber>
    </recommendedName>
    <alternativeName>
        <fullName evidence="13">NAD(P)(+)-dependent glycerol-3-phosphate dehydrogenase</fullName>
    </alternativeName>
    <alternativeName>
        <fullName evidence="12 13">NAD(P)H-dependent dihydroxyacetone-phosphate reductase</fullName>
    </alternativeName>
</protein>
<feature type="binding site" evidence="13">
    <location>
        <position position="140"/>
    </location>
    <ligand>
        <name>NADPH</name>
        <dbReference type="ChEBI" id="CHEBI:57783"/>
    </ligand>
</feature>
<evidence type="ECO:0000256" key="16">
    <source>
        <dbReference type="PIRSR" id="PIRSR000114-3"/>
    </source>
</evidence>
<keyword evidence="7 13" id="KW-0594">Phospholipid biosynthesis</keyword>
<evidence type="ECO:0000256" key="12">
    <source>
        <dbReference type="ARBA" id="ARBA00080511"/>
    </source>
</evidence>
<comment type="catalytic activity">
    <reaction evidence="9">
        <text>sn-glycerol 3-phosphate + NADP(+) = dihydroxyacetone phosphate + NADPH + H(+)</text>
        <dbReference type="Rhea" id="RHEA:11096"/>
        <dbReference type="ChEBI" id="CHEBI:15378"/>
        <dbReference type="ChEBI" id="CHEBI:57597"/>
        <dbReference type="ChEBI" id="CHEBI:57642"/>
        <dbReference type="ChEBI" id="CHEBI:57783"/>
        <dbReference type="ChEBI" id="CHEBI:58349"/>
        <dbReference type="EC" id="1.1.1.94"/>
    </reaction>
    <physiologicalReaction direction="right-to-left" evidence="9">
        <dbReference type="Rhea" id="RHEA:11098"/>
    </physiologicalReaction>
</comment>
<keyword evidence="4 13" id="KW-0560">Oxidoreductase</keyword>
<feature type="binding site" evidence="13">
    <location>
        <position position="33"/>
    </location>
    <ligand>
        <name>NADPH</name>
        <dbReference type="ChEBI" id="CHEBI:57783"/>
    </ligand>
</feature>
<feature type="binding site" evidence="13">
    <location>
        <position position="136"/>
    </location>
    <ligand>
        <name>sn-glycerol 3-phosphate</name>
        <dbReference type="ChEBI" id="CHEBI:57597"/>
    </ligand>
</feature>
<comment type="caution">
    <text evidence="13">Lacks conserved residue(s) required for the propagation of feature annotation.</text>
</comment>
<feature type="domain" description="Glycerol-3-phosphate dehydrogenase NAD-dependent N-terminal" evidence="18">
    <location>
        <begin position="5"/>
        <end position="160"/>
    </location>
</feature>
<dbReference type="InterPro" id="IPR011128">
    <property type="entry name" value="G3P_DH_NAD-dep_N"/>
</dbReference>
<dbReference type="FunFam" id="3.40.50.720:FF:000019">
    <property type="entry name" value="Glycerol-3-phosphate dehydrogenase [NAD(P)+]"/>
    <property type="match status" value="1"/>
</dbReference>
<dbReference type="GO" id="GO:0141153">
    <property type="term" value="F:glycerol-3-phosphate dehydrogenase (NADP+) activity"/>
    <property type="evidence" value="ECO:0007669"/>
    <property type="project" value="RHEA"/>
</dbReference>
<feature type="binding site" evidence="16">
    <location>
        <position position="140"/>
    </location>
    <ligand>
        <name>NAD(+)</name>
        <dbReference type="ChEBI" id="CHEBI:57540"/>
    </ligand>
</feature>
<comment type="subcellular location">
    <subcellularLocation>
        <location evidence="13">Cytoplasm</location>
    </subcellularLocation>
</comment>
<dbReference type="RefSeq" id="WP_123212651.1">
    <property type="nucleotide sequence ID" value="NZ_RJVO01000008.1"/>
</dbReference>
<dbReference type="Pfam" id="PF01210">
    <property type="entry name" value="NAD_Gly3P_dh_N"/>
    <property type="match status" value="1"/>
</dbReference>
<dbReference type="SUPFAM" id="SSF48179">
    <property type="entry name" value="6-phosphogluconate dehydrogenase C-terminal domain-like"/>
    <property type="match status" value="1"/>
</dbReference>
<dbReference type="FunCoup" id="A0A3N0V238">
    <property type="interactions" value="504"/>
</dbReference>
<dbReference type="NCBIfam" id="NF000942">
    <property type="entry name" value="PRK00094.1-4"/>
    <property type="match status" value="1"/>
</dbReference>
<dbReference type="InterPro" id="IPR013328">
    <property type="entry name" value="6PGD_dom2"/>
</dbReference>
<feature type="binding site" evidence="13">
    <location>
        <position position="254"/>
    </location>
    <ligand>
        <name>sn-glycerol 3-phosphate</name>
        <dbReference type="ChEBI" id="CHEBI:57597"/>
    </ligand>
</feature>
<evidence type="ECO:0000256" key="3">
    <source>
        <dbReference type="ARBA" id="ARBA00022857"/>
    </source>
</evidence>
<keyword evidence="2 13" id="KW-0444">Lipid biosynthesis</keyword>
<evidence type="ECO:0000256" key="8">
    <source>
        <dbReference type="ARBA" id="ARBA00023264"/>
    </source>
</evidence>
<feature type="binding site" evidence="16">
    <location>
        <begin position="9"/>
        <end position="14"/>
    </location>
    <ligand>
        <name>NAD(+)</name>
        <dbReference type="ChEBI" id="CHEBI:57540"/>
    </ligand>
</feature>